<dbReference type="AlphaFoldDB" id="A0A5D0NRK8"/>
<dbReference type="InterPro" id="IPR048469">
    <property type="entry name" value="YchJ-like_M"/>
</dbReference>
<dbReference type="HAMAP" id="MF_00612">
    <property type="entry name" value="UPF0225"/>
    <property type="match status" value="1"/>
</dbReference>
<dbReference type="Gene3D" id="3.10.450.50">
    <property type="match status" value="1"/>
</dbReference>
<protein>
    <recommendedName>
        <fullName evidence="1">UPF0225 protein FXF69_13105</fullName>
    </recommendedName>
</protein>
<sequence>MGGVAKKCPCGVGTRYRECCGRLHRGEARALTAAELMRSRFSAFAERDEAYLLASWHPATRPERIGFDDGLRWTRLEIVRTEDGGPGDDKGVVEFRAHYLDGGAPGELHEVSRFVRHDGAWVYVRGRTS</sequence>
<evidence type="ECO:0000313" key="4">
    <source>
        <dbReference type="Proteomes" id="UP000323380"/>
    </source>
</evidence>
<comment type="caution">
    <text evidence="3">The sequence shown here is derived from an EMBL/GenBank/DDBJ whole genome shotgun (WGS) entry which is preliminary data.</text>
</comment>
<evidence type="ECO:0000313" key="3">
    <source>
        <dbReference type="EMBL" id="TYB46949.1"/>
    </source>
</evidence>
<evidence type="ECO:0000256" key="1">
    <source>
        <dbReference type="HAMAP-Rule" id="MF_00612"/>
    </source>
</evidence>
<dbReference type="EMBL" id="VSFG01000002">
    <property type="protein sequence ID" value="TYB46949.1"/>
    <property type="molecule type" value="Genomic_DNA"/>
</dbReference>
<evidence type="ECO:0000259" key="2">
    <source>
        <dbReference type="Pfam" id="PF17775"/>
    </source>
</evidence>
<reference evidence="3 4" key="1">
    <citation type="submission" date="2019-08" db="EMBL/GenBank/DDBJ databases">
        <title>Actinomadura sp. nov. CYP1-5 isolated from mountain soil.</title>
        <authorList>
            <person name="Songsumanus A."/>
            <person name="Kuncharoen N."/>
            <person name="Kudo T."/>
            <person name="Yuki M."/>
            <person name="Igarashi Y."/>
            <person name="Tanasupawat S."/>
        </authorList>
    </citation>
    <scope>NUCLEOTIDE SEQUENCE [LARGE SCALE GENOMIC DNA]</scope>
    <source>
        <strain evidence="3 4">JCM 14158</strain>
    </source>
</reference>
<proteinExistence type="inferred from homology"/>
<dbReference type="PANTHER" id="PTHR33747">
    <property type="entry name" value="UPF0225 PROTEIN SCO1677"/>
    <property type="match status" value="1"/>
</dbReference>
<feature type="domain" description="YchJ-like middle NTF2-like" evidence="2">
    <location>
        <begin position="32"/>
        <end position="126"/>
    </location>
</feature>
<accession>A0A5D0NRK8</accession>
<keyword evidence="4" id="KW-1185">Reference proteome</keyword>
<organism evidence="3 4">
    <name type="scientific">Actinomadura chibensis</name>
    <dbReference type="NCBI Taxonomy" id="392828"/>
    <lineage>
        <taxon>Bacteria</taxon>
        <taxon>Bacillati</taxon>
        <taxon>Actinomycetota</taxon>
        <taxon>Actinomycetes</taxon>
        <taxon>Streptosporangiales</taxon>
        <taxon>Thermomonosporaceae</taxon>
        <taxon>Actinomadura</taxon>
    </lineage>
</organism>
<comment type="similarity">
    <text evidence="1">Belongs to the UPF0225 family.</text>
</comment>
<dbReference type="InterPro" id="IPR032710">
    <property type="entry name" value="NTF2-like_dom_sf"/>
</dbReference>
<dbReference type="SUPFAM" id="SSF54427">
    <property type="entry name" value="NTF2-like"/>
    <property type="match status" value="1"/>
</dbReference>
<dbReference type="STRING" id="1220554.GCA_001552135_06444"/>
<name>A0A5D0NRK8_9ACTN</name>
<dbReference type="InterPro" id="IPR023006">
    <property type="entry name" value="YchJ-like"/>
</dbReference>
<dbReference type="Pfam" id="PF17775">
    <property type="entry name" value="YchJ_M-like"/>
    <property type="match status" value="1"/>
</dbReference>
<gene>
    <name evidence="3" type="ORF">FXF69_13105</name>
</gene>
<dbReference type="Proteomes" id="UP000323380">
    <property type="component" value="Unassembled WGS sequence"/>
</dbReference>
<dbReference type="PANTHER" id="PTHR33747:SF1">
    <property type="entry name" value="ADENYLATE CYCLASE-ASSOCIATED CAP C-TERMINAL DOMAIN-CONTAINING PROTEIN"/>
    <property type="match status" value="1"/>
</dbReference>